<dbReference type="CDD" id="cd09007">
    <property type="entry name" value="NP-I_spr0068"/>
    <property type="match status" value="1"/>
</dbReference>
<dbReference type="PANTHER" id="PTHR43691">
    <property type="entry name" value="URIDINE PHOSPHORYLASE"/>
    <property type="match status" value="1"/>
</dbReference>
<dbReference type="InterPro" id="IPR000845">
    <property type="entry name" value="Nucleoside_phosphorylase_d"/>
</dbReference>
<evidence type="ECO:0000256" key="3">
    <source>
        <dbReference type="ARBA" id="ARBA00048447"/>
    </source>
</evidence>
<dbReference type="AlphaFoldDB" id="A0A844F5K8"/>
<dbReference type="GO" id="GO:0006152">
    <property type="term" value="P:purine nucleoside catabolic process"/>
    <property type="evidence" value="ECO:0007669"/>
    <property type="project" value="TreeGrafter"/>
</dbReference>
<dbReference type="EMBL" id="VUMB01000001">
    <property type="protein sequence ID" value="MSS38800.1"/>
    <property type="molecule type" value="Genomic_DNA"/>
</dbReference>
<dbReference type="RefSeq" id="WP_004605927.1">
    <property type="nucleotide sequence ID" value="NZ_AP024846.1"/>
</dbReference>
<dbReference type="SUPFAM" id="SSF53167">
    <property type="entry name" value="Purine and uridine phosphorylases"/>
    <property type="match status" value="1"/>
</dbReference>
<gene>
    <name evidence="5" type="ORF">FYJ37_00145</name>
</gene>
<dbReference type="Pfam" id="PF01048">
    <property type="entry name" value="PNP_UDP_1"/>
    <property type="match status" value="1"/>
</dbReference>
<evidence type="ECO:0000313" key="6">
    <source>
        <dbReference type="Proteomes" id="UP000462363"/>
    </source>
</evidence>
<evidence type="ECO:0000259" key="4">
    <source>
        <dbReference type="Pfam" id="PF01048"/>
    </source>
</evidence>
<dbReference type="PANTHER" id="PTHR43691:SF11">
    <property type="entry name" value="FI09636P-RELATED"/>
    <property type="match status" value="1"/>
</dbReference>
<reference evidence="5 6" key="1">
    <citation type="submission" date="2019-08" db="EMBL/GenBank/DDBJ databases">
        <title>In-depth cultivation of the pig gut microbiome towards novel bacterial diversity and tailored functional studies.</title>
        <authorList>
            <person name="Wylensek D."/>
            <person name="Hitch T.C.A."/>
            <person name="Clavel T."/>
        </authorList>
    </citation>
    <scope>NUCLEOTIDE SEQUENCE [LARGE SCALE GENOMIC DNA]</scope>
    <source>
        <strain evidence="5 6">BL-389-WT-3D</strain>
    </source>
</reference>
<proteinExistence type="predicted"/>
<name>A0A844F5K8_CLOSV</name>
<organism evidence="5 6">
    <name type="scientific">Clostridium scindens (strain JCM 10418 / VPI 12708)</name>
    <dbReference type="NCBI Taxonomy" id="29347"/>
    <lineage>
        <taxon>Bacteria</taxon>
        <taxon>Bacillati</taxon>
        <taxon>Bacillota</taxon>
        <taxon>Clostridia</taxon>
        <taxon>Lachnospirales</taxon>
        <taxon>Lachnospiraceae</taxon>
    </lineage>
</organism>
<dbReference type="InterPro" id="IPR035994">
    <property type="entry name" value="Nucleoside_phosphorylase_sf"/>
</dbReference>
<feature type="domain" description="Nucleoside phosphorylase" evidence="4">
    <location>
        <begin position="31"/>
        <end position="226"/>
    </location>
</feature>
<accession>A0A844F5K8</accession>
<sequence length="254" mass="28063">MATVFENYDAARTAFINPGDCVKAQENFPEVCITTFSESIIEDFAKKNSAEKIAELYTANGVLPVYGIEYAGIRMAFYLSRVGAPACVAGLEEMIAMGAKKMIIFGCCGVLDEVEVQDKIIIPSSTIRDEGTSYHYLPAGEEIGLEDSCAGILEDCLVKTGMPYVKGKIWTTDGIYRETHGRLKERREQGCIAVEMECSAVLAVCRFRGVPAIQFLYGADNLSTDKWEPMDLMEYGIRECDRYMALALECGARL</sequence>
<comment type="caution">
    <text evidence="5">The sequence shown here is derived from an EMBL/GenBank/DDBJ whole genome shotgun (WGS) entry which is preliminary data.</text>
</comment>
<evidence type="ECO:0000256" key="1">
    <source>
        <dbReference type="ARBA" id="ARBA00011888"/>
    </source>
</evidence>
<protein>
    <recommendedName>
        <fullName evidence="2">Uridine phosphorylase</fullName>
        <ecNumber evidence="1">2.4.2.3</ecNumber>
    </recommendedName>
</protein>
<dbReference type="Proteomes" id="UP000462363">
    <property type="component" value="Unassembled WGS sequence"/>
</dbReference>
<dbReference type="GO" id="GO:0004731">
    <property type="term" value="F:purine-nucleoside phosphorylase activity"/>
    <property type="evidence" value="ECO:0007669"/>
    <property type="project" value="TreeGrafter"/>
</dbReference>
<comment type="catalytic activity">
    <reaction evidence="3">
        <text>uridine + phosphate = alpha-D-ribose 1-phosphate + uracil</text>
        <dbReference type="Rhea" id="RHEA:24388"/>
        <dbReference type="ChEBI" id="CHEBI:16704"/>
        <dbReference type="ChEBI" id="CHEBI:17568"/>
        <dbReference type="ChEBI" id="CHEBI:43474"/>
        <dbReference type="ChEBI" id="CHEBI:57720"/>
        <dbReference type="EC" id="2.4.2.3"/>
    </reaction>
</comment>
<dbReference type="GeneID" id="62696618"/>
<evidence type="ECO:0000313" key="5">
    <source>
        <dbReference type="EMBL" id="MSS38800.1"/>
    </source>
</evidence>
<dbReference type="GO" id="GO:0004850">
    <property type="term" value="F:uridine phosphorylase activity"/>
    <property type="evidence" value="ECO:0007669"/>
    <property type="project" value="UniProtKB-EC"/>
</dbReference>
<dbReference type="Gene3D" id="3.40.50.1580">
    <property type="entry name" value="Nucleoside phosphorylase domain"/>
    <property type="match status" value="1"/>
</dbReference>
<evidence type="ECO:0000256" key="2">
    <source>
        <dbReference type="ARBA" id="ARBA00021980"/>
    </source>
</evidence>
<dbReference type="GO" id="GO:0005829">
    <property type="term" value="C:cytosol"/>
    <property type="evidence" value="ECO:0007669"/>
    <property type="project" value="TreeGrafter"/>
</dbReference>
<dbReference type="EC" id="2.4.2.3" evidence="1"/>